<dbReference type="PANTHER" id="PTHR34374:SF1">
    <property type="entry name" value="LARGE RIBOSOMAL RNA SUBUNIT ACCUMULATION PROTEIN YCED HOMOLOG 1, CHLOROPLASTIC"/>
    <property type="match status" value="1"/>
</dbReference>
<organism evidence="1 2">
    <name type="scientific">Peptoniphilus olsenii</name>
    <dbReference type="NCBI Taxonomy" id="411570"/>
    <lineage>
        <taxon>Bacteria</taxon>
        <taxon>Bacillati</taxon>
        <taxon>Bacillota</taxon>
        <taxon>Tissierellia</taxon>
        <taxon>Tissierellales</taxon>
        <taxon>Peptoniphilaceae</taxon>
        <taxon>Peptoniphilus</taxon>
    </lineage>
</organism>
<evidence type="ECO:0000313" key="1">
    <source>
        <dbReference type="EMBL" id="MET3617510.1"/>
    </source>
</evidence>
<proteinExistence type="predicted"/>
<dbReference type="Pfam" id="PF02620">
    <property type="entry name" value="YceD"/>
    <property type="match status" value="1"/>
</dbReference>
<evidence type="ECO:0008006" key="3">
    <source>
        <dbReference type="Google" id="ProtNLM"/>
    </source>
</evidence>
<gene>
    <name evidence="1" type="ORF">ABID14_001141</name>
</gene>
<name>A0ABV2JC88_9FIRM</name>
<evidence type="ECO:0000313" key="2">
    <source>
        <dbReference type="Proteomes" id="UP001549162"/>
    </source>
</evidence>
<comment type="caution">
    <text evidence="1">The sequence shown here is derived from an EMBL/GenBank/DDBJ whole genome shotgun (WGS) entry which is preliminary data.</text>
</comment>
<accession>A0ABV2JC88</accession>
<sequence>MKLDLSRFLSSDVEKFDFQGELALNDTNLEIDDLRIIFPIKYSGSIYDLTGELVLNLKISYDFIANCDRCLVEFKNHKETSYKAYNFKDPSFYDEDSTDEYFKLENDSINLSEIILSQVITSLPGKNLCNENCKGLCPNCGQNLNEGECNCSKEETEVEDKVDPRFEKLLDLFKDEEV</sequence>
<dbReference type="Proteomes" id="UP001549162">
    <property type="component" value="Unassembled WGS sequence"/>
</dbReference>
<protein>
    <recommendedName>
        <fullName evidence="3">DUF177 domain-containing protein</fullName>
    </recommendedName>
</protein>
<keyword evidence="2" id="KW-1185">Reference proteome</keyword>
<dbReference type="RefSeq" id="WP_354368031.1">
    <property type="nucleotide sequence ID" value="NZ_JBEPMA010000005.1"/>
</dbReference>
<dbReference type="EMBL" id="JBEPMA010000005">
    <property type="protein sequence ID" value="MET3617510.1"/>
    <property type="molecule type" value="Genomic_DNA"/>
</dbReference>
<dbReference type="PANTHER" id="PTHR34374">
    <property type="entry name" value="LARGE RIBOSOMAL RNA SUBUNIT ACCUMULATION PROTEIN YCED HOMOLOG 1, CHLOROPLASTIC"/>
    <property type="match status" value="1"/>
</dbReference>
<dbReference type="InterPro" id="IPR003772">
    <property type="entry name" value="YceD"/>
</dbReference>
<reference evidence="1 2" key="1">
    <citation type="submission" date="2024-06" db="EMBL/GenBank/DDBJ databases">
        <title>Genomic Encyclopedia of Type Strains, Phase IV (KMG-IV): sequencing the most valuable type-strain genomes for metagenomic binning, comparative biology and taxonomic classification.</title>
        <authorList>
            <person name="Goeker M."/>
        </authorList>
    </citation>
    <scope>NUCLEOTIDE SEQUENCE [LARGE SCALE GENOMIC DNA]</scope>
    <source>
        <strain evidence="1 2">DSM 21460</strain>
    </source>
</reference>